<evidence type="ECO:0000313" key="1">
    <source>
        <dbReference type="EMBL" id="KKK59606.1"/>
    </source>
</evidence>
<protein>
    <submittedName>
        <fullName evidence="1">Uncharacterized protein</fullName>
    </submittedName>
</protein>
<dbReference type="EMBL" id="LAZR01063386">
    <property type="protein sequence ID" value="KKK59606.1"/>
    <property type="molecule type" value="Genomic_DNA"/>
</dbReference>
<sequence>MPNLIYLNEEAAITWRNTGGTELFTPTTLGSSAGRQGALHDFTVAARSDQFAWRAWIKPGATRVVGETVDVYLKTSDGSHPDNDDGTGDAAVSAEDKLKNLHFLGSIIIDENAAVEMVASGVLFLGARYGGPVFWNASANALSGTAGDFGFDMVPIPLEVQ</sequence>
<dbReference type="AlphaFoldDB" id="A0A0F8ZI06"/>
<comment type="caution">
    <text evidence="1">The sequence shown here is derived from an EMBL/GenBank/DDBJ whole genome shotgun (WGS) entry which is preliminary data.</text>
</comment>
<accession>A0A0F8ZI06</accession>
<gene>
    <name evidence="1" type="ORF">LCGC14_3032710</name>
</gene>
<reference evidence="1" key="1">
    <citation type="journal article" date="2015" name="Nature">
        <title>Complex archaea that bridge the gap between prokaryotes and eukaryotes.</title>
        <authorList>
            <person name="Spang A."/>
            <person name="Saw J.H."/>
            <person name="Jorgensen S.L."/>
            <person name="Zaremba-Niedzwiedzka K."/>
            <person name="Martijn J."/>
            <person name="Lind A.E."/>
            <person name="van Eijk R."/>
            <person name="Schleper C."/>
            <person name="Guy L."/>
            <person name="Ettema T.J."/>
        </authorList>
    </citation>
    <scope>NUCLEOTIDE SEQUENCE</scope>
</reference>
<proteinExistence type="predicted"/>
<name>A0A0F8ZI06_9ZZZZ</name>
<organism evidence="1">
    <name type="scientific">marine sediment metagenome</name>
    <dbReference type="NCBI Taxonomy" id="412755"/>
    <lineage>
        <taxon>unclassified sequences</taxon>
        <taxon>metagenomes</taxon>
        <taxon>ecological metagenomes</taxon>
    </lineage>
</organism>